<feature type="domain" description="FIST C-domain" evidence="1">
    <location>
        <begin position="377"/>
        <end position="531"/>
    </location>
</feature>
<evidence type="ECO:0000313" key="2">
    <source>
        <dbReference type="EMBL" id="EGB03611.1"/>
    </source>
</evidence>
<evidence type="ECO:0000313" key="3">
    <source>
        <dbReference type="Proteomes" id="UP000002729"/>
    </source>
</evidence>
<name>F0YMQ5_AURAN</name>
<dbReference type="Proteomes" id="UP000002729">
    <property type="component" value="Unassembled WGS sequence"/>
</dbReference>
<keyword evidence="3" id="KW-1185">Reference proteome</keyword>
<gene>
    <name evidence="2" type="ORF">AURANDRAFT_67880</name>
</gene>
<dbReference type="OMA" id="PARPDIC"/>
<dbReference type="OrthoDB" id="199913at2759"/>
<dbReference type="PANTHER" id="PTHR14939">
    <property type="entry name" value="F-BOX ONLY PROTEIN 22"/>
    <property type="match status" value="1"/>
</dbReference>
<sequence length="582" mass="58922">MENEMLWEVVLSYLGDGARAARTCKLVNVAARSRASRPFFLTAVHAGPAPEAAPPSPARLRSAAKRIGGFLLRQARRRLGSDAGAAGAGDDGGAAEEAPRGNRAAAAVAEVLGTLSLPAAPHVAVVLASGTWAGCLGDLRAAFRAALPATTIVGGAAPGVLCSTAHAVRELEPSDDAGGFAVALVRLGDEGALRARYVPARGDPHGPAPAASGRLDVDGDKPPRACLVFSEDARAAHAALREVTDFKDAWLARGARPCAVSGGLLGAERSVDTGSLIFDAAPGVGDGLPTLPAGAPGGALVLAFVGKGATCSSAVSRGAEVVGPHVYEVRETSQQRVNVCPGHSITLEKVRGLSVAAVRDGAGAFVRVDRSDDLVSPGATLRTLVNSVGGLPRPLFLGVRARGGGGAVETTGFNLLSPQHLDDDGAVALDGDVPEGARAAWHTLDAAASVKELEAAAEASRVALRLAGARAAALRGGLDETLSVLGAVVFTCSGRGTNFHRAPDRDSAALRAGQPRLPIVGCFCNGEIGPPPFHEMGGGTSSEADPHIAGFTCSSVICRLDGADDVDEPETLLPPPPPPEGE</sequence>
<dbReference type="AlphaFoldDB" id="F0YMQ5"/>
<dbReference type="GeneID" id="20226474"/>
<dbReference type="Pfam" id="PF10442">
    <property type="entry name" value="FIST_C"/>
    <property type="match status" value="1"/>
</dbReference>
<protein>
    <submittedName>
        <fullName evidence="2">Expressed protein</fullName>
    </submittedName>
</protein>
<dbReference type="PANTHER" id="PTHR14939:SF5">
    <property type="entry name" value="F-BOX ONLY PROTEIN 22"/>
    <property type="match status" value="1"/>
</dbReference>
<organism evidence="3">
    <name type="scientific">Aureococcus anophagefferens</name>
    <name type="common">Harmful bloom alga</name>
    <dbReference type="NCBI Taxonomy" id="44056"/>
    <lineage>
        <taxon>Eukaryota</taxon>
        <taxon>Sar</taxon>
        <taxon>Stramenopiles</taxon>
        <taxon>Ochrophyta</taxon>
        <taxon>Pelagophyceae</taxon>
        <taxon>Pelagomonadales</taxon>
        <taxon>Pelagomonadaceae</taxon>
        <taxon>Aureococcus</taxon>
    </lineage>
</organism>
<reference evidence="2 3" key="1">
    <citation type="journal article" date="2011" name="Proc. Natl. Acad. Sci. U.S.A.">
        <title>Niche of harmful alga Aureococcus anophagefferens revealed through ecogenomics.</title>
        <authorList>
            <person name="Gobler C.J."/>
            <person name="Berry D.L."/>
            <person name="Dyhrman S.T."/>
            <person name="Wilhelm S.W."/>
            <person name="Salamov A."/>
            <person name="Lobanov A.V."/>
            <person name="Zhang Y."/>
            <person name="Collier J.L."/>
            <person name="Wurch L.L."/>
            <person name="Kustka A.B."/>
            <person name="Dill B.D."/>
            <person name="Shah M."/>
            <person name="VerBerkmoes N.C."/>
            <person name="Kuo A."/>
            <person name="Terry A."/>
            <person name="Pangilinan J."/>
            <person name="Lindquist E.A."/>
            <person name="Lucas S."/>
            <person name="Paulsen I.T."/>
            <person name="Hattenrath-Lehmann T.K."/>
            <person name="Talmage S.C."/>
            <person name="Walker E.A."/>
            <person name="Koch F."/>
            <person name="Burson A.M."/>
            <person name="Marcoval M.A."/>
            <person name="Tang Y.Z."/>
            <person name="Lecleir G.R."/>
            <person name="Coyne K.J."/>
            <person name="Berg G.M."/>
            <person name="Bertrand E.M."/>
            <person name="Saito M.A."/>
            <person name="Gladyshev V.N."/>
            <person name="Grigoriev I.V."/>
        </authorList>
    </citation>
    <scope>NUCLEOTIDE SEQUENCE [LARGE SCALE GENOMIC DNA]</scope>
    <source>
        <strain evidence="3">CCMP 1984</strain>
    </source>
</reference>
<dbReference type="SMART" id="SM01204">
    <property type="entry name" value="FIST_C"/>
    <property type="match status" value="1"/>
</dbReference>
<dbReference type="InterPro" id="IPR019494">
    <property type="entry name" value="FIST_C"/>
</dbReference>
<accession>F0YMQ5</accession>
<dbReference type="InParanoid" id="F0YMQ5"/>
<dbReference type="KEGG" id="aaf:AURANDRAFT_67880"/>
<proteinExistence type="predicted"/>
<dbReference type="GO" id="GO:0000209">
    <property type="term" value="P:protein polyubiquitination"/>
    <property type="evidence" value="ECO:0007669"/>
    <property type="project" value="TreeGrafter"/>
</dbReference>
<dbReference type="EMBL" id="GL833166">
    <property type="protein sequence ID" value="EGB03611.1"/>
    <property type="molecule type" value="Genomic_DNA"/>
</dbReference>
<dbReference type="GO" id="GO:0032436">
    <property type="term" value="P:positive regulation of proteasomal ubiquitin-dependent protein catabolic process"/>
    <property type="evidence" value="ECO:0007669"/>
    <property type="project" value="TreeGrafter"/>
</dbReference>
<dbReference type="RefSeq" id="XP_009041686.1">
    <property type="nucleotide sequence ID" value="XM_009043438.1"/>
</dbReference>
<evidence type="ECO:0000259" key="1">
    <source>
        <dbReference type="SMART" id="SM01204"/>
    </source>
</evidence>